<reference evidence="3" key="1">
    <citation type="journal article" date="2017" name="Genome Biol.">
        <title>Comparative genomics reveals high biological diversity and specific adaptations in the industrially and medically important fungal genus Aspergillus.</title>
        <authorList>
            <person name="de Vries R.P."/>
            <person name="Riley R."/>
            <person name="Wiebenga A."/>
            <person name="Aguilar-Osorio G."/>
            <person name="Amillis S."/>
            <person name="Uchima C.A."/>
            <person name="Anderluh G."/>
            <person name="Asadollahi M."/>
            <person name="Askin M."/>
            <person name="Barry K."/>
            <person name="Battaglia E."/>
            <person name="Bayram O."/>
            <person name="Benocci T."/>
            <person name="Braus-Stromeyer S.A."/>
            <person name="Caldana C."/>
            <person name="Canovas D."/>
            <person name="Cerqueira G.C."/>
            <person name="Chen F."/>
            <person name="Chen W."/>
            <person name="Choi C."/>
            <person name="Clum A."/>
            <person name="Dos Santos R.A."/>
            <person name="Damasio A.R."/>
            <person name="Diallinas G."/>
            <person name="Emri T."/>
            <person name="Fekete E."/>
            <person name="Flipphi M."/>
            <person name="Freyberg S."/>
            <person name="Gallo A."/>
            <person name="Gournas C."/>
            <person name="Habgood R."/>
            <person name="Hainaut M."/>
            <person name="Harispe M.L."/>
            <person name="Henrissat B."/>
            <person name="Hilden K.S."/>
            <person name="Hope R."/>
            <person name="Hossain A."/>
            <person name="Karabika E."/>
            <person name="Karaffa L."/>
            <person name="Karanyi Z."/>
            <person name="Krasevec N."/>
            <person name="Kuo A."/>
            <person name="Kusch H."/>
            <person name="LaButti K."/>
            <person name="Lagendijk E.L."/>
            <person name="Lapidus A."/>
            <person name="Levasseur A."/>
            <person name="Lindquist E."/>
            <person name="Lipzen A."/>
            <person name="Logrieco A.F."/>
            <person name="MacCabe A."/>
            <person name="Maekelae M.R."/>
            <person name="Malavazi I."/>
            <person name="Melin P."/>
            <person name="Meyer V."/>
            <person name="Mielnichuk N."/>
            <person name="Miskei M."/>
            <person name="Molnar A.P."/>
            <person name="Mule G."/>
            <person name="Ngan C.Y."/>
            <person name="Orejas M."/>
            <person name="Orosz E."/>
            <person name="Ouedraogo J.P."/>
            <person name="Overkamp K.M."/>
            <person name="Park H.-S."/>
            <person name="Perrone G."/>
            <person name="Piumi F."/>
            <person name="Punt P.J."/>
            <person name="Ram A.F."/>
            <person name="Ramon A."/>
            <person name="Rauscher S."/>
            <person name="Record E."/>
            <person name="Riano-Pachon D.M."/>
            <person name="Robert V."/>
            <person name="Roehrig J."/>
            <person name="Ruller R."/>
            <person name="Salamov A."/>
            <person name="Salih N.S."/>
            <person name="Samson R.A."/>
            <person name="Sandor E."/>
            <person name="Sanguinetti M."/>
            <person name="Schuetze T."/>
            <person name="Sepcic K."/>
            <person name="Shelest E."/>
            <person name="Sherlock G."/>
            <person name="Sophianopoulou V."/>
            <person name="Squina F.M."/>
            <person name="Sun H."/>
            <person name="Susca A."/>
            <person name="Todd R.B."/>
            <person name="Tsang A."/>
            <person name="Unkles S.E."/>
            <person name="van de Wiele N."/>
            <person name="van Rossen-Uffink D."/>
            <person name="Oliveira J.V."/>
            <person name="Vesth T.C."/>
            <person name="Visser J."/>
            <person name="Yu J.-H."/>
            <person name="Zhou M."/>
            <person name="Andersen M.R."/>
            <person name="Archer D.B."/>
            <person name="Baker S.E."/>
            <person name="Benoit I."/>
            <person name="Brakhage A.A."/>
            <person name="Braus G.H."/>
            <person name="Fischer R."/>
            <person name="Frisvad J.C."/>
            <person name="Goldman G.H."/>
            <person name="Houbraken J."/>
            <person name="Oakley B."/>
            <person name="Pocsi I."/>
            <person name="Scazzocchio C."/>
            <person name="Seiboth B."/>
            <person name="vanKuyk P.A."/>
            <person name="Wortman J."/>
            <person name="Dyer P.S."/>
            <person name="Grigoriev I.V."/>
        </authorList>
    </citation>
    <scope>NUCLEOTIDE SEQUENCE [LARGE SCALE GENOMIC DNA]</scope>
    <source>
        <strain evidence="3">ITEM 5010</strain>
    </source>
</reference>
<dbReference type="VEuPathDB" id="FungiDB:ASPCADRAFT_129629"/>
<feature type="region of interest" description="Disordered" evidence="1">
    <location>
        <begin position="37"/>
        <end position="99"/>
    </location>
</feature>
<organism evidence="2 3">
    <name type="scientific">Aspergillus carbonarius (strain ITEM 5010)</name>
    <dbReference type="NCBI Taxonomy" id="602072"/>
    <lineage>
        <taxon>Eukaryota</taxon>
        <taxon>Fungi</taxon>
        <taxon>Dikarya</taxon>
        <taxon>Ascomycota</taxon>
        <taxon>Pezizomycotina</taxon>
        <taxon>Eurotiomycetes</taxon>
        <taxon>Eurotiomycetidae</taxon>
        <taxon>Eurotiales</taxon>
        <taxon>Aspergillaceae</taxon>
        <taxon>Aspergillus</taxon>
        <taxon>Aspergillus subgen. Circumdati</taxon>
    </lineage>
</organism>
<keyword evidence="3" id="KW-1185">Reference proteome</keyword>
<accession>A0A1R3RQ01</accession>
<evidence type="ECO:0000256" key="1">
    <source>
        <dbReference type="SAM" id="MobiDB-lite"/>
    </source>
</evidence>
<sequence length="99" mass="11111">MFQRTSAARDEMLINSSFPSSSTLGFCRTLASDRMAEEEKAERCPKPSKRNTDRCEELARGQRKLGRNVDRWETESQNDAEKLSVGVVGENVETAARGE</sequence>
<dbReference type="Proteomes" id="UP000188318">
    <property type="component" value="Unassembled WGS sequence"/>
</dbReference>
<gene>
    <name evidence="2" type="ORF">ASPCADRAFT_129629</name>
</gene>
<evidence type="ECO:0000313" key="3">
    <source>
        <dbReference type="Proteomes" id="UP000188318"/>
    </source>
</evidence>
<dbReference type="EMBL" id="KV907498">
    <property type="protein sequence ID" value="OOF96549.1"/>
    <property type="molecule type" value="Genomic_DNA"/>
</dbReference>
<feature type="compositionally biased region" description="Basic and acidic residues" evidence="1">
    <location>
        <begin position="67"/>
        <end position="82"/>
    </location>
</feature>
<feature type="compositionally biased region" description="Basic and acidic residues" evidence="1">
    <location>
        <begin position="37"/>
        <end position="60"/>
    </location>
</feature>
<evidence type="ECO:0000313" key="2">
    <source>
        <dbReference type="EMBL" id="OOF96549.1"/>
    </source>
</evidence>
<protein>
    <submittedName>
        <fullName evidence="2">Uncharacterized protein</fullName>
    </submittedName>
</protein>
<dbReference type="AlphaFoldDB" id="A0A1R3RQ01"/>
<proteinExistence type="predicted"/>
<name>A0A1R3RQ01_ASPC5</name>